<dbReference type="Gene3D" id="3.40.50.300">
    <property type="entry name" value="P-loop containing nucleotide triphosphate hydrolases"/>
    <property type="match status" value="1"/>
</dbReference>
<gene>
    <name evidence="1" type="ORF">AVR91_0240695</name>
</gene>
<dbReference type="InterPro" id="IPR027417">
    <property type="entry name" value="P-loop_NTPase"/>
</dbReference>
<dbReference type="RefSeq" id="WP_143254262.1">
    <property type="nucleotide sequence ID" value="NZ_LQMT02000047.1"/>
</dbReference>
<sequence length="109" mass="11834">FVIVDDYDLVATQTSNPLKPLAEFLAQAKDVGLHIVVVRRSGGASRAMFDPILGKLREIAAPGMVMNGSRDEGNLVANVKPSQMPPGRGNLVTRKHGKQLMQVSWIQPD</sequence>
<dbReference type="EMBL" id="LQMT02000047">
    <property type="protein sequence ID" value="ONF62040.1"/>
    <property type="molecule type" value="Genomic_DNA"/>
</dbReference>
<evidence type="ECO:0000313" key="2">
    <source>
        <dbReference type="Proteomes" id="UP000076660"/>
    </source>
</evidence>
<feature type="non-terminal residue" evidence="1">
    <location>
        <position position="1"/>
    </location>
</feature>
<name>A0A1W2LH45_9PSEU</name>
<evidence type="ECO:0008006" key="3">
    <source>
        <dbReference type="Google" id="ProtNLM"/>
    </source>
</evidence>
<proteinExistence type="predicted"/>
<organism evidence="1 2">
    <name type="scientific">Amycolatopsis keratiniphila subsp. keratiniphila</name>
    <dbReference type="NCBI Taxonomy" id="227715"/>
    <lineage>
        <taxon>Bacteria</taxon>
        <taxon>Bacillati</taxon>
        <taxon>Actinomycetota</taxon>
        <taxon>Actinomycetes</taxon>
        <taxon>Pseudonocardiales</taxon>
        <taxon>Pseudonocardiaceae</taxon>
        <taxon>Amycolatopsis</taxon>
        <taxon>Amycolatopsis japonica group</taxon>
    </lineage>
</organism>
<reference evidence="1 2" key="1">
    <citation type="submission" date="2016-12" db="EMBL/GenBank/DDBJ databases">
        <title>Amycolatopsis keratiniphila subsp. keratiniphila genome sequencing and assembly.</title>
        <authorList>
            <person name="Mayilraj S."/>
            <person name="Kaur N."/>
        </authorList>
    </citation>
    <scope>NUCLEOTIDE SEQUENCE [LARGE SCALE GENOMIC DNA]</scope>
    <source>
        <strain evidence="1 2">DSM 44409</strain>
    </source>
</reference>
<protein>
    <recommendedName>
        <fullName evidence="3">FtsK domain-containing protein</fullName>
    </recommendedName>
</protein>
<dbReference type="Proteomes" id="UP000076660">
    <property type="component" value="Unassembled WGS sequence"/>
</dbReference>
<accession>A0A1W2LH45</accession>
<evidence type="ECO:0000313" key="1">
    <source>
        <dbReference type="EMBL" id="ONF62040.1"/>
    </source>
</evidence>
<comment type="caution">
    <text evidence="1">The sequence shown here is derived from an EMBL/GenBank/DDBJ whole genome shotgun (WGS) entry which is preliminary data.</text>
</comment>
<dbReference type="OrthoDB" id="9807790at2"/>
<dbReference type="AlphaFoldDB" id="A0A1W2LH45"/>